<feature type="active site" evidence="12">
    <location>
        <position position="406"/>
    </location>
</feature>
<feature type="active site" evidence="12">
    <location>
        <position position="408"/>
    </location>
</feature>
<comment type="caution">
    <text evidence="15">The sequence shown here is derived from an EMBL/GenBank/DDBJ whole genome shotgun (WGS) entry which is preliminary data.</text>
</comment>
<feature type="domain" description="PLD phosphodiesterase" evidence="14">
    <location>
        <begin position="401"/>
        <end position="428"/>
    </location>
</feature>
<keyword evidence="3 12" id="KW-0444">Lipid biosynthesis</keyword>
<evidence type="ECO:0000256" key="2">
    <source>
        <dbReference type="ARBA" id="ARBA00022475"/>
    </source>
</evidence>
<feature type="active site" evidence="12">
    <location>
        <position position="230"/>
    </location>
</feature>
<keyword evidence="10 12" id="KW-0594">Phospholipid biosynthesis</keyword>
<keyword evidence="7 12" id="KW-1133">Transmembrane helix</keyword>
<comment type="catalytic activity">
    <reaction evidence="12">
        <text>2 a 1,2-diacyl-sn-glycero-3-phospho-(1'-sn-glycerol) = a cardiolipin + glycerol</text>
        <dbReference type="Rhea" id="RHEA:31451"/>
        <dbReference type="ChEBI" id="CHEBI:17754"/>
        <dbReference type="ChEBI" id="CHEBI:62237"/>
        <dbReference type="ChEBI" id="CHEBI:64716"/>
    </reaction>
</comment>
<evidence type="ECO:0000256" key="10">
    <source>
        <dbReference type="ARBA" id="ARBA00023209"/>
    </source>
</evidence>
<dbReference type="InterPro" id="IPR030874">
    <property type="entry name" value="Cardiolipin_synth_Firmi"/>
</dbReference>
<dbReference type="GO" id="GO:0032049">
    <property type="term" value="P:cardiolipin biosynthetic process"/>
    <property type="evidence" value="ECO:0007669"/>
    <property type="project" value="UniProtKB-UniRule"/>
</dbReference>
<dbReference type="CDD" id="cd09112">
    <property type="entry name" value="PLDc_CLS_2"/>
    <property type="match status" value="1"/>
</dbReference>
<keyword evidence="4 12" id="KW-0808">Transferase</keyword>
<keyword evidence="8 12" id="KW-0443">Lipid metabolism</keyword>
<accession>A0A0L8VG70</accession>
<dbReference type="CDD" id="cd09110">
    <property type="entry name" value="PLDc_CLS_1"/>
    <property type="match status" value="1"/>
</dbReference>
<feature type="active site" evidence="12">
    <location>
        <position position="232"/>
    </location>
</feature>
<dbReference type="STRING" id="1409788.NC99_00420"/>
<dbReference type="OrthoDB" id="9762009at2"/>
<evidence type="ECO:0000256" key="6">
    <source>
        <dbReference type="ARBA" id="ARBA00022737"/>
    </source>
</evidence>
<dbReference type="PANTHER" id="PTHR21248">
    <property type="entry name" value="CARDIOLIPIN SYNTHASE"/>
    <property type="match status" value="1"/>
</dbReference>
<dbReference type="GO" id="GO:0008808">
    <property type="term" value="F:cardiolipin synthase activity"/>
    <property type="evidence" value="ECO:0007669"/>
    <property type="project" value="UniProtKB-UniRule"/>
</dbReference>
<evidence type="ECO:0000256" key="4">
    <source>
        <dbReference type="ARBA" id="ARBA00022679"/>
    </source>
</evidence>
<comment type="subcellular location">
    <subcellularLocation>
        <location evidence="1 12">Cell membrane</location>
        <topology evidence="1 12">Multi-pass membrane protein</topology>
    </subcellularLocation>
</comment>
<feature type="transmembrane region" description="Helical" evidence="12">
    <location>
        <begin position="12"/>
        <end position="33"/>
    </location>
</feature>
<gene>
    <name evidence="15" type="ORF">NC99_00420</name>
</gene>
<organism evidence="15 16">
    <name type="scientific">Sunxiuqinia dokdonensis</name>
    <dbReference type="NCBI Taxonomy" id="1409788"/>
    <lineage>
        <taxon>Bacteria</taxon>
        <taxon>Pseudomonadati</taxon>
        <taxon>Bacteroidota</taxon>
        <taxon>Bacteroidia</taxon>
        <taxon>Marinilabiliales</taxon>
        <taxon>Prolixibacteraceae</taxon>
        <taxon>Sunxiuqinia</taxon>
    </lineage>
</organism>
<evidence type="ECO:0000313" key="15">
    <source>
        <dbReference type="EMBL" id="KOH47142.1"/>
    </source>
</evidence>
<evidence type="ECO:0000256" key="12">
    <source>
        <dbReference type="HAMAP-Rule" id="MF_01916"/>
    </source>
</evidence>
<evidence type="ECO:0000256" key="9">
    <source>
        <dbReference type="ARBA" id="ARBA00023136"/>
    </source>
</evidence>
<comment type="similarity">
    <text evidence="12">Belongs to the phospholipase D family. Cardiolipin synthase subfamily.</text>
</comment>
<dbReference type="InterPro" id="IPR025202">
    <property type="entry name" value="PLD-like_dom"/>
</dbReference>
<evidence type="ECO:0000256" key="7">
    <source>
        <dbReference type="ARBA" id="ARBA00022989"/>
    </source>
</evidence>
<dbReference type="SUPFAM" id="SSF56024">
    <property type="entry name" value="Phospholipase D/nuclease"/>
    <property type="match status" value="2"/>
</dbReference>
<feature type="domain" description="PLD phosphodiesterase" evidence="14">
    <location>
        <begin position="225"/>
        <end position="252"/>
    </location>
</feature>
<dbReference type="InterPro" id="IPR001736">
    <property type="entry name" value="PLipase_D/transphosphatidylase"/>
</dbReference>
<evidence type="ECO:0000256" key="13">
    <source>
        <dbReference type="NCBIfam" id="TIGR04265"/>
    </source>
</evidence>
<evidence type="ECO:0000256" key="3">
    <source>
        <dbReference type="ARBA" id="ARBA00022516"/>
    </source>
</evidence>
<dbReference type="EC" id="2.7.8.-" evidence="12 13"/>
<dbReference type="FunFam" id="3.30.870.10:FF:000014">
    <property type="entry name" value="Cardiolipin synthase"/>
    <property type="match status" value="1"/>
</dbReference>
<dbReference type="PATRIC" id="fig|1409788.3.peg.42"/>
<keyword evidence="5 12" id="KW-0812">Transmembrane</keyword>
<dbReference type="EMBL" id="LGIA01000003">
    <property type="protein sequence ID" value="KOH47142.1"/>
    <property type="molecule type" value="Genomic_DNA"/>
</dbReference>
<keyword evidence="11 12" id="KW-1208">Phospholipid metabolism</keyword>
<keyword evidence="2 12" id="KW-1003">Cell membrane</keyword>
<dbReference type="AlphaFoldDB" id="A0A0L8VG70"/>
<dbReference type="GO" id="GO:0005886">
    <property type="term" value="C:plasma membrane"/>
    <property type="evidence" value="ECO:0007669"/>
    <property type="project" value="UniProtKB-SubCell"/>
</dbReference>
<sequence length="488" mass="55629">MVEFLKGVWAYAPGTITVLYFITVIFIAVLIVLENRNPIKTISWVLVLVTLPVVGIIIYLFFGQEYRKKKMFSKKGLYYLDKLRKQTQAQLRSLPDNGLLIDEKVLDKRHLIKLMLSNSNALLTSNNEITILKNGNETFPAIFQAIDKAKHHIHLEYYIIDDDELGGQLKDLLIRKAAQGVEVRVIYDDVGSWQLPRKYIHELRDAGVKIDCFMRVRFPMLTSRVNYRNHRKIVVIDGEVGFTGGLNFADRYMHGTRVLGRWRDTHLMVKGSAATSMQIVFMADWYFVSKEILKGERYFRSLPQTKGKLMQVVPSGPDSDWESISQAYFAAIASARDRVYLATPYLIPTPDIIFAMKTAALGGIDIRVLLPGSSDAFFPKWGTDSYIEELLDAGVKIYRYKPGFTHSKLAVVDGIFSTVGTANLDFRSLETNFEVNAMIYDEALASQLESYFLEDLASSEQLILSEWQQRSKYHKGLESFARILSPLL</sequence>
<dbReference type="PANTHER" id="PTHR21248:SF22">
    <property type="entry name" value="PHOSPHOLIPASE D"/>
    <property type="match status" value="1"/>
</dbReference>
<feature type="transmembrane region" description="Helical" evidence="12">
    <location>
        <begin position="42"/>
        <end position="62"/>
    </location>
</feature>
<dbReference type="Pfam" id="PF13396">
    <property type="entry name" value="PLDc_N"/>
    <property type="match status" value="1"/>
</dbReference>
<evidence type="ECO:0000259" key="14">
    <source>
        <dbReference type="PROSITE" id="PS50035"/>
    </source>
</evidence>
<dbReference type="RefSeq" id="WP_053178626.1">
    <property type="nucleotide sequence ID" value="NZ_LGIA01000003.1"/>
</dbReference>
<dbReference type="Proteomes" id="UP000036958">
    <property type="component" value="Unassembled WGS sequence"/>
</dbReference>
<reference evidence="16" key="1">
    <citation type="submission" date="2015-07" db="EMBL/GenBank/DDBJ databases">
        <title>Genome sequencing of Sunxiuqinia dokdonensis strain SK.</title>
        <authorList>
            <person name="Ahn S."/>
            <person name="Kim B.-C."/>
        </authorList>
    </citation>
    <scope>NUCLEOTIDE SEQUENCE [LARGE SCALE GENOMIC DNA]</scope>
    <source>
        <strain evidence="16">SK</strain>
    </source>
</reference>
<comment type="function">
    <text evidence="12">Catalyzes the reversible phosphatidyl group transfer from one phosphatidylglycerol molecule to another to form cardiolipin (CL) (diphosphatidylglycerol) and glycerol.</text>
</comment>
<name>A0A0L8VG70_9BACT</name>
<evidence type="ECO:0000256" key="8">
    <source>
        <dbReference type="ARBA" id="ARBA00023098"/>
    </source>
</evidence>
<dbReference type="PROSITE" id="PS50035">
    <property type="entry name" value="PLD"/>
    <property type="match status" value="2"/>
</dbReference>
<keyword evidence="6" id="KW-0677">Repeat</keyword>
<dbReference type="HAMAP" id="MF_01916">
    <property type="entry name" value="Cardiolipin_synth_Cls"/>
    <property type="match status" value="1"/>
</dbReference>
<keyword evidence="9 12" id="KW-0472">Membrane</keyword>
<dbReference type="InterPro" id="IPR022924">
    <property type="entry name" value="Cardiolipin_synthase"/>
</dbReference>
<evidence type="ECO:0000256" key="11">
    <source>
        <dbReference type="ARBA" id="ARBA00023264"/>
    </source>
</evidence>
<evidence type="ECO:0000313" key="16">
    <source>
        <dbReference type="Proteomes" id="UP000036958"/>
    </source>
</evidence>
<proteinExistence type="inferred from homology"/>
<dbReference type="SMART" id="SM00155">
    <property type="entry name" value="PLDc"/>
    <property type="match status" value="2"/>
</dbReference>
<dbReference type="NCBIfam" id="TIGR04265">
    <property type="entry name" value="bac_cardiolipin"/>
    <property type="match status" value="1"/>
</dbReference>
<protein>
    <recommendedName>
        <fullName evidence="12 13">Cardiolipin synthase</fullName>
        <shortName evidence="12">CL synthase</shortName>
        <ecNumber evidence="12 13">2.7.8.-</ecNumber>
    </recommendedName>
</protein>
<dbReference type="Gene3D" id="3.30.870.10">
    <property type="entry name" value="Endonuclease Chain A"/>
    <property type="match status" value="2"/>
</dbReference>
<dbReference type="Pfam" id="PF13091">
    <property type="entry name" value="PLDc_2"/>
    <property type="match status" value="2"/>
</dbReference>
<evidence type="ECO:0000256" key="5">
    <source>
        <dbReference type="ARBA" id="ARBA00022692"/>
    </source>
</evidence>
<evidence type="ECO:0000256" key="1">
    <source>
        <dbReference type="ARBA" id="ARBA00004651"/>
    </source>
</evidence>
<feature type="active site" evidence="12">
    <location>
        <position position="237"/>
    </location>
</feature>
<dbReference type="InterPro" id="IPR027379">
    <property type="entry name" value="CLS_N"/>
</dbReference>
<keyword evidence="16" id="KW-1185">Reference proteome</keyword>
<feature type="active site" evidence="12">
    <location>
        <position position="413"/>
    </location>
</feature>